<organism evidence="2 3">
    <name type="scientific">Helicobacter bilis</name>
    <dbReference type="NCBI Taxonomy" id="37372"/>
    <lineage>
        <taxon>Bacteria</taxon>
        <taxon>Pseudomonadati</taxon>
        <taxon>Campylobacterota</taxon>
        <taxon>Epsilonproteobacteria</taxon>
        <taxon>Campylobacterales</taxon>
        <taxon>Helicobacteraceae</taxon>
        <taxon>Helicobacter</taxon>
    </lineage>
</organism>
<dbReference type="KEGG" id="hbl:XJ32_08210"/>
<feature type="signal peptide" evidence="1">
    <location>
        <begin position="1"/>
        <end position="26"/>
    </location>
</feature>
<dbReference type="RefSeq" id="WP_077388985.1">
    <property type="nucleotide sequence ID" value="NZ_CP019645.1"/>
</dbReference>
<feature type="chain" id="PRO_5013360897" description="Outer membrane beta-barrel protein" evidence="1">
    <location>
        <begin position="27"/>
        <end position="233"/>
    </location>
</feature>
<protein>
    <recommendedName>
        <fullName evidence="4">Outer membrane beta-barrel protein</fullName>
    </recommendedName>
</protein>
<dbReference type="AlphaFoldDB" id="A0A1Q2LI65"/>
<evidence type="ECO:0000256" key="1">
    <source>
        <dbReference type="SAM" id="SignalP"/>
    </source>
</evidence>
<sequence>MKALHNLKFVAKSLMLSCVVASIANANVTPPPQSDDTSEIEQEYSKNSFGVYVKVGVGYSTQVYCDPTTYTCHTKYYYHFVPSVSAYYAWRASNGMGVEVALEYEYNASNGIGDYIKIDDTLYILNTPYSMKASRNFFTPALYFSQVSGGAVWRVGLGYDMSLPSTLGSLTASYQGVAIMSSSEWILNKNNAIGIFVKGSFRWLNLTAGRESTSEFDHIMLTLGLNYRFNMGF</sequence>
<accession>A0A1Q2LI65</accession>
<evidence type="ECO:0000313" key="3">
    <source>
        <dbReference type="Proteomes" id="UP000188298"/>
    </source>
</evidence>
<name>A0A1Q2LI65_9HELI</name>
<evidence type="ECO:0008006" key="4">
    <source>
        <dbReference type="Google" id="ProtNLM"/>
    </source>
</evidence>
<proteinExistence type="predicted"/>
<evidence type="ECO:0000313" key="2">
    <source>
        <dbReference type="EMBL" id="AQQ60083.1"/>
    </source>
</evidence>
<dbReference type="Proteomes" id="UP000188298">
    <property type="component" value="Chromosome"/>
</dbReference>
<reference evidence="2 3" key="1">
    <citation type="submission" date="2017-02" db="EMBL/GenBank/DDBJ databases">
        <title>Whole genome sequencing of Helicobacter bilis strain AAQJH.</title>
        <authorList>
            <person name="Conlan S."/>
            <person name="Thomas P.J."/>
            <person name="Mullikin J."/>
            <person name="Palmore T.N."/>
            <person name="Frank K.M."/>
            <person name="Segre J.A."/>
        </authorList>
    </citation>
    <scope>NUCLEOTIDE SEQUENCE [LARGE SCALE GENOMIC DNA]</scope>
    <source>
        <strain evidence="2 3">AAQJH</strain>
    </source>
</reference>
<dbReference type="EMBL" id="CP019645">
    <property type="protein sequence ID" value="AQQ60083.1"/>
    <property type="molecule type" value="Genomic_DNA"/>
</dbReference>
<gene>
    <name evidence="2" type="ORF">XJ32_08210</name>
</gene>
<keyword evidence="1" id="KW-0732">Signal</keyword>